<dbReference type="InterPro" id="IPR039426">
    <property type="entry name" value="TonB-dep_rcpt-like"/>
</dbReference>
<comment type="similarity">
    <text evidence="1">Belongs to the TonB-dependent receptor family.</text>
</comment>
<sequence>MKITIPRPCHENWDSMAASEKGKFCSVCSKTVHDFSNFSDEELINTFDSDKDICGRFREDQLNVDLNFSLVSKLALGLLAFGSFTATVNAQETKLEKTKVSEKVPGVKMNVLSADPFNRNSTLRIGAPALTPQNRPLVVLDGKKISIEELRVIKPESIATVNSFTAKEAVEKYGEEAKNGAIIVTTKKRELR</sequence>
<dbReference type="GeneID" id="99067177"/>
<reference evidence="3" key="1">
    <citation type="submission" date="2018-11" db="EMBL/GenBank/DDBJ databases">
        <title>Proposal to divide the Flavobacteriaceae and reorganize its genera based on Amino Acid Identity values calculated from whole genome sequences.</title>
        <authorList>
            <person name="Nicholson A.C."/>
            <person name="Gulvik C.A."/>
            <person name="Whitney A.M."/>
            <person name="Humrighouse B.W."/>
            <person name="Bell M."/>
            <person name="Holmes B."/>
            <person name="Steigerwalt A.G."/>
            <person name="Villarma A."/>
            <person name="Sheth M."/>
            <person name="Batra D."/>
            <person name="Pryor J."/>
            <person name="Bernardet J.-F."/>
            <person name="Hugo C."/>
            <person name="Kampfer P."/>
            <person name="Newman J."/>
            <person name="McQuiston J.R."/>
        </authorList>
    </citation>
    <scope>NUCLEOTIDE SEQUENCE [LARGE SCALE GENOMIC DNA]</scope>
    <source>
        <strain evidence="3">G0229</strain>
    </source>
</reference>
<name>A0A3G6TKG8_9FLAO</name>
<keyword evidence="1" id="KW-0472">Membrane</keyword>
<dbReference type="GO" id="GO:0009279">
    <property type="term" value="C:cell outer membrane"/>
    <property type="evidence" value="ECO:0007669"/>
    <property type="project" value="UniProtKB-SubCell"/>
</dbReference>
<organism evidence="2 3">
    <name type="scientific">Chryseobacterium bernardetii</name>
    <dbReference type="NCBI Taxonomy" id="1241978"/>
    <lineage>
        <taxon>Bacteria</taxon>
        <taxon>Pseudomonadati</taxon>
        <taxon>Bacteroidota</taxon>
        <taxon>Flavobacteriia</taxon>
        <taxon>Flavobacteriales</taxon>
        <taxon>Weeksellaceae</taxon>
        <taxon>Chryseobacterium group</taxon>
        <taxon>Chryseobacterium</taxon>
    </lineage>
</organism>
<dbReference type="RefSeq" id="WP_123871694.1">
    <property type="nucleotide sequence ID" value="NZ_CP033932.1"/>
</dbReference>
<keyword evidence="1" id="KW-0812">Transmembrane</keyword>
<dbReference type="Gene3D" id="2.170.130.10">
    <property type="entry name" value="TonB-dependent receptor, plug domain"/>
    <property type="match status" value="1"/>
</dbReference>
<dbReference type="PROSITE" id="PS52016">
    <property type="entry name" value="TONB_DEPENDENT_REC_3"/>
    <property type="match status" value="1"/>
</dbReference>
<protein>
    <recommendedName>
        <fullName evidence="4">TonB-dependent receptor plug domain-containing protein</fullName>
    </recommendedName>
</protein>
<dbReference type="InterPro" id="IPR037066">
    <property type="entry name" value="Plug_dom_sf"/>
</dbReference>
<keyword evidence="1" id="KW-0813">Transport</keyword>
<gene>
    <name evidence="2" type="ORF">EG339_20440</name>
</gene>
<proteinExistence type="inferred from homology"/>
<dbReference type="KEGG" id="cben:EG339_20440"/>
<evidence type="ECO:0000313" key="3">
    <source>
        <dbReference type="Proteomes" id="UP000271193"/>
    </source>
</evidence>
<dbReference type="AlphaFoldDB" id="A0A3G6TKG8"/>
<dbReference type="Proteomes" id="UP000271193">
    <property type="component" value="Chromosome"/>
</dbReference>
<keyword evidence="3" id="KW-1185">Reference proteome</keyword>
<keyword evidence="1" id="KW-0998">Cell outer membrane</keyword>
<dbReference type="EMBL" id="CP033932">
    <property type="protein sequence ID" value="AZB26784.1"/>
    <property type="molecule type" value="Genomic_DNA"/>
</dbReference>
<evidence type="ECO:0008006" key="4">
    <source>
        <dbReference type="Google" id="ProtNLM"/>
    </source>
</evidence>
<keyword evidence="1" id="KW-1134">Transmembrane beta strand</keyword>
<evidence type="ECO:0000256" key="1">
    <source>
        <dbReference type="PROSITE-ProRule" id="PRU01360"/>
    </source>
</evidence>
<accession>A0A3G6TKG8</accession>
<comment type="subcellular location">
    <subcellularLocation>
        <location evidence="1">Cell outer membrane</location>
        <topology evidence="1">Multi-pass membrane protein</topology>
    </subcellularLocation>
</comment>
<evidence type="ECO:0000313" key="2">
    <source>
        <dbReference type="EMBL" id="AZB26784.1"/>
    </source>
</evidence>